<evidence type="ECO:0000313" key="1">
    <source>
        <dbReference type="EMBL" id="GMQ63046.1"/>
    </source>
</evidence>
<proteinExistence type="predicted"/>
<sequence>MRKIISLILMICFFALPFSSIEFAANDNKVISLSDVDVMVFENGSNQLVETEDQLTAIAENIDICFENGQMNLKMNIKDNFNNNILSPINISLDLYPSQSVIFKDNAIIGIPVEISENYQLMSCRIENNSSSYTLLKPNIHMEGSTVLSIGLLDKKSNDIYYIQEEVNEINYHNINNEANVNFNKHIYSDQDLMNIELDYFSLKTNKVEKEEVLISENNCSKSVEFNSLNDNEEYMPLDNFIDILRKNKEIVTDNGYITNSEIHTTKSLVYRVDDSIFKSGSFDKWYHDSDLDATAPYAYSYITYHFAGTDNRLTYLVYLDIPKNINFSSQSFSIQLTVRDNVSVLYNVYNKTLGFFGDDNRIDVEDIKLTLDSDTDGGVIIKRYYTHYKKGSLVKNVVRAIIDYIPYVSSAVGTIEKLTASSDTKTNKWYSYHDTAEAQSIAYNGTVVDKIQADFKEIIKKDDYALLWVMGDSIDSINSSFKYTANYN</sequence>
<reference evidence="1" key="1">
    <citation type="submission" date="2023-09" db="EMBL/GenBank/DDBJ databases">
        <title>Vallitalea sediminicola and Vallitalea maricola sp. nov., anaerobic bacteria isolated from marine sediment.</title>
        <authorList>
            <person name="Hirano S."/>
            <person name="Maeda A."/>
            <person name="Terahara T."/>
            <person name="Mori K."/>
            <person name="Hamada M."/>
            <person name="Matsumoto R."/>
            <person name="Kobayashi T."/>
        </authorList>
    </citation>
    <scope>NUCLEOTIDE SEQUENCE</scope>
    <source>
        <strain evidence="1">AN17-2</strain>
    </source>
</reference>
<comment type="caution">
    <text evidence="1">The sequence shown here is derived from an EMBL/GenBank/DDBJ whole genome shotgun (WGS) entry which is preliminary data.</text>
</comment>
<protein>
    <submittedName>
        <fullName evidence="1">Uncharacterized protein</fullName>
    </submittedName>
</protein>
<dbReference type="EMBL" id="BTPU01000035">
    <property type="protein sequence ID" value="GMQ63046.1"/>
    <property type="molecule type" value="Genomic_DNA"/>
</dbReference>
<keyword evidence="2" id="KW-1185">Reference proteome</keyword>
<name>A0ACB5UJV9_9FIRM</name>
<organism evidence="1 2">
    <name type="scientific">Vallitalea maricola</name>
    <dbReference type="NCBI Taxonomy" id="3074433"/>
    <lineage>
        <taxon>Bacteria</taxon>
        <taxon>Bacillati</taxon>
        <taxon>Bacillota</taxon>
        <taxon>Clostridia</taxon>
        <taxon>Lachnospirales</taxon>
        <taxon>Vallitaleaceae</taxon>
        <taxon>Vallitalea</taxon>
    </lineage>
</organism>
<evidence type="ECO:0000313" key="2">
    <source>
        <dbReference type="Proteomes" id="UP001374599"/>
    </source>
</evidence>
<gene>
    <name evidence="1" type="ORF">AN2V17_22790</name>
</gene>
<dbReference type="Proteomes" id="UP001374599">
    <property type="component" value="Unassembled WGS sequence"/>
</dbReference>
<accession>A0ACB5UJV9</accession>